<protein>
    <submittedName>
        <fullName evidence="3">Uncharacterized protein</fullName>
    </submittedName>
</protein>
<evidence type="ECO:0000313" key="4">
    <source>
        <dbReference type="Proteomes" id="UP000439903"/>
    </source>
</evidence>
<sequence>MGFSRFSFCILIISLIGIVFSFVERNFKAYYLTSARDTIYDVTDIIHTVITILLISVFILGLVVSCCARTAYYYYLRLYSILFIIAVIIFSLYSIINYILTYIVDKDFQLNSCKDHLTSLGVTKDQETNCNADFIAFAIYAAIFYFITIIILISCAGQITSYVDCYKPYERPSYYANGGTSYNVNSGTSYNANSGTSYNVNRETVPHVKKETSSSSYNVNRETVSHVKKETSSSSYNVNRETVSHVKKETSSYENENNHSLAQNVPTDEASEFSEVPLNVPTHIMIPIEDFKVLLKSALSESIASKDEIS</sequence>
<evidence type="ECO:0000256" key="2">
    <source>
        <dbReference type="SAM" id="Phobius"/>
    </source>
</evidence>
<feature type="compositionally biased region" description="Polar residues" evidence="1">
    <location>
        <begin position="252"/>
        <end position="261"/>
    </location>
</feature>
<proteinExistence type="predicted"/>
<keyword evidence="2" id="KW-0812">Transmembrane</keyword>
<keyword evidence="4" id="KW-1185">Reference proteome</keyword>
<gene>
    <name evidence="3" type="ORF">F8M41_011769</name>
</gene>
<feature type="transmembrane region" description="Helical" evidence="2">
    <location>
        <begin position="134"/>
        <end position="153"/>
    </location>
</feature>
<keyword evidence="2" id="KW-0472">Membrane</keyword>
<evidence type="ECO:0000313" key="3">
    <source>
        <dbReference type="EMBL" id="KAF0531739.1"/>
    </source>
</evidence>
<accession>A0A8H4EPY4</accession>
<dbReference type="AlphaFoldDB" id="A0A8H4EPY4"/>
<feature type="compositionally biased region" description="Polar residues" evidence="1">
    <location>
        <begin position="213"/>
        <end position="222"/>
    </location>
</feature>
<dbReference type="EMBL" id="WTPW01000241">
    <property type="protein sequence ID" value="KAF0531739.1"/>
    <property type="molecule type" value="Genomic_DNA"/>
</dbReference>
<reference evidence="3 4" key="1">
    <citation type="journal article" date="2019" name="Environ. Microbiol.">
        <title>At the nexus of three kingdoms: the genome of the mycorrhizal fungus Gigaspora margarita provides insights into plant, endobacterial and fungal interactions.</title>
        <authorList>
            <person name="Venice F."/>
            <person name="Ghignone S."/>
            <person name="Salvioli di Fossalunga A."/>
            <person name="Amselem J."/>
            <person name="Novero M."/>
            <person name="Xianan X."/>
            <person name="Sedzielewska Toro K."/>
            <person name="Morin E."/>
            <person name="Lipzen A."/>
            <person name="Grigoriev I.V."/>
            <person name="Henrissat B."/>
            <person name="Martin F.M."/>
            <person name="Bonfante P."/>
        </authorList>
    </citation>
    <scope>NUCLEOTIDE SEQUENCE [LARGE SCALE GENOMIC DNA]</scope>
    <source>
        <strain evidence="3 4">BEG34</strain>
    </source>
</reference>
<dbReference type="Proteomes" id="UP000439903">
    <property type="component" value="Unassembled WGS sequence"/>
</dbReference>
<feature type="transmembrane region" description="Helical" evidence="2">
    <location>
        <begin position="45"/>
        <end position="66"/>
    </location>
</feature>
<keyword evidence="2" id="KW-1133">Transmembrane helix</keyword>
<feature type="region of interest" description="Disordered" evidence="1">
    <location>
        <begin position="207"/>
        <end position="261"/>
    </location>
</feature>
<organism evidence="3 4">
    <name type="scientific">Gigaspora margarita</name>
    <dbReference type="NCBI Taxonomy" id="4874"/>
    <lineage>
        <taxon>Eukaryota</taxon>
        <taxon>Fungi</taxon>
        <taxon>Fungi incertae sedis</taxon>
        <taxon>Mucoromycota</taxon>
        <taxon>Glomeromycotina</taxon>
        <taxon>Glomeromycetes</taxon>
        <taxon>Diversisporales</taxon>
        <taxon>Gigasporaceae</taxon>
        <taxon>Gigaspora</taxon>
    </lineage>
</organism>
<feature type="compositionally biased region" description="Basic and acidic residues" evidence="1">
    <location>
        <begin position="242"/>
        <end position="251"/>
    </location>
</feature>
<comment type="caution">
    <text evidence="3">The sequence shown here is derived from an EMBL/GenBank/DDBJ whole genome shotgun (WGS) entry which is preliminary data.</text>
</comment>
<evidence type="ECO:0000256" key="1">
    <source>
        <dbReference type="SAM" id="MobiDB-lite"/>
    </source>
</evidence>
<feature type="transmembrane region" description="Helical" evidence="2">
    <location>
        <begin position="78"/>
        <end position="100"/>
    </location>
</feature>
<name>A0A8H4EPY4_GIGMA</name>
<feature type="compositionally biased region" description="Polar residues" evidence="1">
    <location>
        <begin position="232"/>
        <end position="241"/>
    </location>
</feature>